<comment type="caution">
    <text evidence="11">The sequence shown here is derived from an EMBL/GenBank/DDBJ whole genome shotgun (WGS) entry which is preliminary data.</text>
</comment>
<dbReference type="InterPro" id="IPR022924">
    <property type="entry name" value="Cardiolipin_synthase"/>
</dbReference>
<dbReference type="NCBIfam" id="TIGR04265">
    <property type="entry name" value="bac_cardiolipin"/>
    <property type="match status" value="1"/>
</dbReference>
<dbReference type="Gene3D" id="3.30.870.10">
    <property type="entry name" value="Endonuclease Chain A"/>
    <property type="match status" value="2"/>
</dbReference>
<dbReference type="PROSITE" id="PS50035">
    <property type="entry name" value="PLD"/>
    <property type="match status" value="2"/>
</dbReference>
<feature type="domain" description="PLD phosphodiesterase" evidence="10">
    <location>
        <begin position="220"/>
        <end position="247"/>
    </location>
</feature>
<dbReference type="GO" id="GO:0005886">
    <property type="term" value="C:plasma membrane"/>
    <property type="evidence" value="ECO:0007669"/>
    <property type="project" value="UniProtKB-SubCell"/>
</dbReference>
<feature type="domain" description="PLD phosphodiesterase" evidence="10">
    <location>
        <begin position="401"/>
        <end position="428"/>
    </location>
</feature>
<dbReference type="CDD" id="cd09158">
    <property type="entry name" value="PLDc_EcCLS_like_2"/>
    <property type="match status" value="1"/>
</dbReference>
<dbReference type="SMART" id="SM00155">
    <property type="entry name" value="PLDc"/>
    <property type="match status" value="2"/>
</dbReference>
<keyword evidence="3" id="KW-0808">Transferase</keyword>
<feature type="transmembrane region" description="Helical" evidence="9">
    <location>
        <begin position="42"/>
        <end position="61"/>
    </location>
</feature>
<dbReference type="EC" id="2.7.8.-" evidence="8"/>
<evidence type="ECO:0000256" key="6">
    <source>
        <dbReference type="ARBA" id="ARBA00022989"/>
    </source>
</evidence>
<dbReference type="Pfam" id="PF13091">
    <property type="entry name" value="PLDc_2"/>
    <property type="match status" value="2"/>
</dbReference>
<dbReference type="InterPro" id="IPR025202">
    <property type="entry name" value="PLD-like_dom"/>
</dbReference>
<accession>A0AAJ2HFH3</accession>
<evidence type="ECO:0000256" key="2">
    <source>
        <dbReference type="ARBA" id="ARBA00022475"/>
    </source>
</evidence>
<dbReference type="SUPFAM" id="SSF56024">
    <property type="entry name" value="Phospholipase D/nuclease"/>
    <property type="match status" value="2"/>
</dbReference>
<organism evidence="11 12">
    <name type="scientific">Microbacterium aurantiacum</name>
    <dbReference type="NCBI Taxonomy" id="162393"/>
    <lineage>
        <taxon>Bacteria</taxon>
        <taxon>Bacillati</taxon>
        <taxon>Actinomycetota</taxon>
        <taxon>Actinomycetes</taxon>
        <taxon>Micrococcales</taxon>
        <taxon>Microbacteriaceae</taxon>
        <taxon>Microbacterium</taxon>
    </lineage>
</organism>
<evidence type="ECO:0000313" key="11">
    <source>
        <dbReference type="EMBL" id="MDS0244582.1"/>
    </source>
</evidence>
<dbReference type="PANTHER" id="PTHR21248:SF22">
    <property type="entry name" value="PHOSPHOLIPASE D"/>
    <property type="match status" value="1"/>
</dbReference>
<dbReference type="GO" id="GO:0032049">
    <property type="term" value="P:cardiolipin biosynthetic process"/>
    <property type="evidence" value="ECO:0007669"/>
    <property type="project" value="UniProtKB-UniRule"/>
</dbReference>
<comment type="subcellular location">
    <subcellularLocation>
        <location evidence="1">Cell membrane</location>
    </subcellularLocation>
</comment>
<protein>
    <recommendedName>
        <fullName evidence="8">Cardiolipin synthase</fullName>
        <ecNumber evidence="8">2.7.8.-</ecNumber>
    </recommendedName>
</protein>
<proteinExistence type="predicted"/>
<evidence type="ECO:0000313" key="12">
    <source>
        <dbReference type="Proteomes" id="UP001183582"/>
    </source>
</evidence>
<evidence type="ECO:0000256" key="4">
    <source>
        <dbReference type="ARBA" id="ARBA00022692"/>
    </source>
</evidence>
<keyword evidence="4 9" id="KW-0812">Transmembrane</keyword>
<keyword evidence="5" id="KW-0677">Repeat</keyword>
<evidence type="ECO:0000256" key="7">
    <source>
        <dbReference type="ARBA" id="ARBA00023136"/>
    </source>
</evidence>
<evidence type="ECO:0000256" key="9">
    <source>
        <dbReference type="SAM" id="Phobius"/>
    </source>
</evidence>
<evidence type="ECO:0000259" key="10">
    <source>
        <dbReference type="PROSITE" id="PS50035"/>
    </source>
</evidence>
<keyword evidence="2" id="KW-1003">Cell membrane</keyword>
<evidence type="ECO:0000256" key="1">
    <source>
        <dbReference type="ARBA" id="ARBA00004236"/>
    </source>
</evidence>
<dbReference type="InterPro" id="IPR001736">
    <property type="entry name" value="PLipase_D/transphosphatidylase"/>
</dbReference>
<evidence type="ECO:0000256" key="5">
    <source>
        <dbReference type="ARBA" id="ARBA00022737"/>
    </source>
</evidence>
<keyword evidence="6 9" id="KW-1133">Transmembrane helix</keyword>
<keyword evidence="7 9" id="KW-0472">Membrane</keyword>
<dbReference type="AlphaFoldDB" id="A0AAJ2HFH3"/>
<evidence type="ECO:0000256" key="3">
    <source>
        <dbReference type="ARBA" id="ARBA00022679"/>
    </source>
</evidence>
<feature type="transmembrane region" description="Helical" evidence="9">
    <location>
        <begin position="9"/>
        <end position="30"/>
    </location>
</feature>
<dbReference type="GO" id="GO:0008808">
    <property type="term" value="F:cardiolipin synthase activity"/>
    <property type="evidence" value="ECO:0007669"/>
    <property type="project" value="UniProtKB-UniRule"/>
</dbReference>
<gene>
    <name evidence="11" type="primary">cls</name>
    <name evidence="11" type="ORF">KZC50_03025</name>
</gene>
<dbReference type="Proteomes" id="UP001183582">
    <property type="component" value="Unassembled WGS sequence"/>
</dbReference>
<reference evidence="11 12" key="1">
    <citation type="submission" date="2021-06" db="EMBL/GenBank/DDBJ databases">
        <title>Genome-based taxonomic framework of Microbacterium strains isolated from marine environment, the description of four new species and reclassification of four preexisting species.</title>
        <authorList>
            <person name="Lee S.D."/>
            <person name="Kim S.-M."/>
            <person name="Byeon Y.-S."/>
            <person name="Yang H.L."/>
            <person name="Kim I.S."/>
        </authorList>
    </citation>
    <scope>NUCLEOTIDE SEQUENCE [LARGE SCALE GENOMIC DNA]</scope>
    <source>
        <strain evidence="11 12">KACC 20514</strain>
    </source>
</reference>
<dbReference type="GeneID" id="301457167"/>
<name>A0AAJ2HFH3_9MICO</name>
<dbReference type="EMBL" id="JAHWXH010000001">
    <property type="protein sequence ID" value="MDS0244582.1"/>
    <property type="molecule type" value="Genomic_DNA"/>
</dbReference>
<evidence type="ECO:0000256" key="8">
    <source>
        <dbReference type="NCBIfam" id="TIGR04265"/>
    </source>
</evidence>
<sequence>MINVTIDATWWVIVVFVVDIVIRVTAIIIVPRNRRPTAAMAWLLAIYFIPLVGVFLFLLIGNPRLPRKRRRKQRDINEYIHDTSASLDFGTLRPDAPDWFTSLVTLNRNLGAMPLAGDNGATLIADYQESLDAMADAIREATRYVHVEFYILQSDAATDNFFRALEEVAARGVVVRVLLDHWANRGKPFYKQTLRRLDAMGAHWKLMLPVQPLKGKYQRPDLRNHRKLLVVDGRVAFTGSQNVTDSTYNLPKNIKRGLHWVDLMARIEGPVVASINAVFLSDWYSETDEILTDEIDLFSVESGPGDLDCQIIPSGPGFEFQNNLKLFAGLLYAAQSKIIIVSPYFVPDEALLLAVTTACQRGIHVELFVSEEGDQALVYHAQRSYYEALLRAGVKIWMYQKPYILHSKSMTIDDEVAIIGSSNMDMRSFGLNMEISMLVRGEEFIDEMRKVEATYRSLSRELTLEEWMRQPLRSTVLDNLARLTSALQ</sequence>
<dbReference type="RefSeq" id="WP_310890578.1">
    <property type="nucleotide sequence ID" value="NZ_BAAAGR010000001.1"/>
</dbReference>
<dbReference type="PANTHER" id="PTHR21248">
    <property type="entry name" value="CARDIOLIPIN SYNTHASE"/>
    <property type="match status" value="1"/>
</dbReference>